<dbReference type="VEuPathDB" id="FungiDB:ACLA_061670"/>
<dbReference type="OrthoDB" id="6020543at2759"/>
<protein>
    <submittedName>
        <fullName evidence="4">Hypothetical low complexity protein</fullName>
    </submittedName>
</protein>
<evidence type="ECO:0000259" key="3">
    <source>
        <dbReference type="PROSITE" id="PS50948"/>
    </source>
</evidence>
<evidence type="ECO:0000313" key="4">
    <source>
        <dbReference type="EMBL" id="EAW12205.1"/>
    </source>
</evidence>
<sequence length="584" mass="58097">MGRWTQQLLLPALAVLTPLSSALEITRTFTTTFPTSTVVTSSSAVAGCTVASSLDITCGNGYSNSYGAVWQETCSATITGGSIVLTGLARSLRACISACAVRSTCSATSYDQSSGMCYLYAGDVTITPGGPYQAALRYAPTASPCVSTWLVTETGTGTSTWESVYTVTPSPIASPSLTPSPQLVASTPLSPSVSPSVIPTPSSTPSVQVTTPSPPSSSTPLIHSSDTTSTSTSSPVASPPVQSSSIPLIRTSTLSTVSPVSPSVIPSVIPSPPSTNPSVPSGSVPSSGNSPSGPGASGTQSATGASAALPNTGSVNESSSKASSSHGSAGNSPSTTIYTVTTTQVHTITSCAATVTNCPAHQQTTYLTTETLIYTTTVCPEATSSGTHATGAPTAIPQPGVTHTAIVPSEQAAETALPPAHMTTSTVYVTEIDVITACPPSVHNCPASEKSTYTTTKTVAAYTTTFLVAVTDSPSVAGSEASSVHAAPASTLIIAQPLVPGHGSTGNYTVPQAPSLSTLHVGATSSGSSMGATHATTMNTVSWQGAPSGTVTAPGALFTGGASQIGGFSALSAGVAVLSMIFLL</sequence>
<evidence type="ECO:0000256" key="2">
    <source>
        <dbReference type="SAM" id="SignalP"/>
    </source>
</evidence>
<feature type="signal peptide" evidence="2">
    <location>
        <begin position="1"/>
        <end position="22"/>
    </location>
</feature>
<dbReference type="Pfam" id="PF00024">
    <property type="entry name" value="PAN_1"/>
    <property type="match status" value="1"/>
</dbReference>
<evidence type="ECO:0000313" key="5">
    <source>
        <dbReference type="Proteomes" id="UP000006701"/>
    </source>
</evidence>
<keyword evidence="5" id="KW-1185">Reference proteome</keyword>
<dbReference type="AlphaFoldDB" id="A1CCE8"/>
<dbReference type="Gene3D" id="3.50.4.10">
    <property type="entry name" value="Hepatocyte Growth Factor"/>
    <property type="match status" value="1"/>
</dbReference>
<feature type="region of interest" description="Disordered" evidence="1">
    <location>
        <begin position="267"/>
        <end position="333"/>
    </location>
</feature>
<reference evidence="4 5" key="1">
    <citation type="journal article" date="2008" name="PLoS Genet.">
        <title>Genomic islands in the pathogenic filamentous fungus Aspergillus fumigatus.</title>
        <authorList>
            <person name="Fedorova N.D."/>
            <person name="Khaldi N."/>
            <person name="Joardar V.S."/>
            <person name="Maiti R."/>
            <person name="Amedeo P."/>
            <person name="Anderson M.J."/>
            <person name="Crabtree J."/>
            <person name="Silva J.C."/>
            <person name="Badger J.H."/>
            <person name="Albarraq A."/>
            <person name="Angiuoli S."/>
            <person name="Bussey H."/>
            <person name="Bowyer P."/>
            <person name="Cotty P.J."/>
            <person name="Dyer P.S."/>
            <person name="Egan A."/>
            <person name="Galens K."/>
            <person name="Fraser-Liggett C.M."/>
            <person name="Haas B.J."/>
            <person name="Inman J.M."/>
            <person name="Kent R."/>
            <person name="Lemieux S."/>
            <person name="Malavazi I."/>
            <person name="Orvis J."/>
            <person name="Roemer T."/>
            <person name="Ronning C.M."/>
            <person name="Sundaram J.P."/>
            <person name="Sutton G."/>
            <person name="Turner G."/>
            <person name="Venter J.C."/>
            <person name="White O.R."/>
            <person name="Whitty B.R."/>
            <person name="Youngman P."/>
            <person name="Wolfe K.H."/>
            <person name="Goldman G.H."/>
            <person name="Wortman J.R."/>
            <person name="Jiang B."/>
            <person name="Denning D.W."/>
            <person name="Nierman W.C."/>
        </authorList>
    </citation>
    <scope>NUCLEOTIDE SEQUENCE [LARGE SCALE GENOMIC DNA]</scope>
    <source>
        <strain evidence="5">ATCC 1007 / CBS 513.65 / DSM 816 / NCTC 3887 / NRRL 1</strain>
    </source>
</reference>
<dbReference type="InterPro" id="IPR003609">
    <property type="entry name" value="Pan_app"/>
</dbReference>
<dbReference type="Proteomes" id="UP000006701">
    <property type="component" value="Unassembled WGS sequence"/>
</dbReference>
<feature type="region of interest" description="Disordered" evidence="1">
    <location>
        <begin position="176"/>
        <end position="247"/>
    </location>
</feature>
<dbReference type="HOGENOM" id="CLU_509099_0_0_1"/>
<feature type="compositionally biased region" description="Low complexity" evidence="1">
    <location>
        <begin position="218"/>
        <end position="247"/>
    </location>
</feature>
<evidence type="ECO:0000256" key="1">
    <source>
        <dbReference type="SAM" id="MobiDB-lite"/>
    </source>
</evidence>
<feature type="compositionally biased region" description="Low complexity" evidence="1">
    <location>
        <begin position="276"/>
        <end position="333"/>
    </location>
</feature>
<dbReference type="OMA" id="PCESTIV"/>
<dbReference type="KEGG" id="act:ACLA_061670"/>
<feature type="domain" description="Apple" evidence="3">
    <location>
        <begin position="58"/>
        <end position="145"/>
    </location>
</feature>
<dbReference type="PROSITE" id="PS50948">
    <property type="entry name" value="PAN"/>
    <property type="match status" value="1"/>
</dbReference>
<organism evidence="4 5">
    <name type="scientific">Aspergillus clavatus (strain ATCC 1007 / CBS 513.65 / DSM 816 / NCTC 3887 / NRRL 1 / QM 1276 / 107)</name>
    <dbReference type="NCBI Taxonomy" id="344612"/>
    <lineage>
        <taxon>Eukaryota</taxon>
        <taxon>Fungi</taxon>
        <taxon>Dikarya</taxon>
        <taxon>Ascomycota</taxon>
        <taxon>Pezizomycotina</taxon>
        <taxon>Eurotiomycetes</taxon>
        <taxon>Eurotiomycetidae</taxon>
        <taxon>Eurotiales</taxon>
        <taxon>Aspergillaceae</taxon>
        <taxon>Aspergillus</taxon>
        <taxon>Aspergillus subgen. Fumigati</taxon>
    </lineage>
</organism>
<dbReference type="EMBL" id="DS027050">
    <property type="protein sequence ID" value="EAW12205.1"/>
    <property type="molecule type" value="Genomic_DNA"/>
</dbReference>
<feature type="compositionally biased region" description="Low complexity" evidence="1">
    <location>
        <begin position="186"/>
        <end position="211"/>
    </location>
</feature>
<accession>A1CCE8</accession>
<proteinExistence type="predicted"/>
<feature type="chain" id="PRO_5002633025" evidence="2">
    <location>
        <begin position="23"/>
        <end position="584"/>
    </location>
</feature>
<gene>
    <name evidence="4" type="ORF">ACLA_061670</name>
</gene>
<keyword evidence="2" id="KW-0732">Signal</keyword>
<dbReference type="STRING" id="344612.A1CCE8"/>
<feature type="compositionally biased region" description="Polar residues" evidence="1">
    <location>
        <begin position="176"/>
        <end position="185"/>
    </location>
</feature>
<name>A1CCE8_ASPCL</name>
<dbReference type="RefSeq" id="XP_001273631.1">
    <property type="nucleotide sequence ID" value="XM_001273630.1"/>
</dbReference>
<dbReference type="GeneID" id="4705831"/>